<feature type="non-terminal residue" evidence="7">
    <location>
        <position position="1"/>
    </location>
</feature>
<dbReference type="Pfam" id="PF00004">
    <property type="entry name" value="AAA"/>
    <property type="match status" value="1"/>
</dbReference>
<feature type="compositionally biased region" description="Basic residues" evidence="5">
    <location>
        <begin position="26"/>
        <end position="35"/>
    </location>
</feature>
<feature type="region of interest" description="Disordered" evidence="5">
    <location>
        <begin position="1"/>
        <end position="54"/>
    </location>
</feature>
<keyword evidence="8" id="KW-1185">Reference proteome</keyword>
<keyword evidence="3" id="KW-0067">ATP-binding</keyword>
<dbReference type="InterPro" id="IPR003959">
    <property type="entry name" value="ATPase_AAA_core"/>
</dbReference>
<keyword evidence="4" id="KW-0647">Proteasome</keyword>
<gene>
    <name evidence="7" type="ORF">HPG69_005115</name>
</gene>
<dbReference type="EMBL" id="JACDTQ010003528">
    <property type="protein sequence ID" value="KAF5913896.1"/>
    <property type="molecule type" value="Genomic_DNA"/>
</dbReference>
<evidence type="ECO:0000256" key="4">
    <source>
        <dbReference type="ARBA" id="ARBA00022942"/>
    </source>
</evidence>
<comment type="similarity">
    <text evidence="1">Belongs to the AAA ATPase family.</text>
</comment>
<protein>
    <recommendedName>
        <fullName evidence="6">AAA+ ATPase domain-containing protein</fullName>
    </recommendedName>
</protein>
<dbReference type="SUPFAM" id="SSF52540">
    <property type="entry name" value="P-loop containing nucleoside triphosphate hydrolases"/>
    <property type="match status" value="1"/>
</dbReference>
<keyword evidence="2" id="KW-0547">Nucleotide-binding</keyword>
<dbReference type="SMART" id="SM00382">
    <property type="entry name" value="AAA"/>
    <property type="match status" value="1"/>
</dbReference>
<dbReference type="GO" id="GO:0000502">
    <property type="term" value="C:proteasome complex"/>
    <property type="evidence" value="ECO:0007669"/>
    <property type="project" value="UniProtKB-KW"/>
</dbReference>
<dbReference type="GO" id="GO:0016887">
    <property type="term" value="F:ATP hydrolysis activity"/>
    <property type="evidence" value="ECO:0007669"/>
    <property type="project" value="InterPro"/>
</dbReference>
<dbReference type="InterPro" id="IPR050221">
    <property type="entry name" value="26S_Proteasome_ATPase"/>
</dbReference>
<sequence length="321" mass="35882">SNLDGSRDRSKMAKSSGGYGPGGGKKMTRTRKRNMKLLSTRVGKKKEETQGPDAASKLPLVTPYTQCQLKLLKLKRIKDCFLMEEEFIRRALGEIVDDKHAVLSTSVGSGCYLSILSFVDKDLLEPPCLVLLNCKVHAVTEVLMDDTDPLVTVMRVEKSPQETYADEIRESVELPFTHPKYYEERGIKPPQVVILCGPLGTGKTLLAKAKYLGDRPKLVQELFRVAEEHEPSIVFIDAIGTKMCDSDSGGEREIQQTVLELLNQLDGFDSRGDVKVIMATNQIENLNPALIRPGHIDREIEFPLPDQRTKKLNSHKQYDAS</sequence>
<evidence type="ECO:0000256" key="5">
    <source>
        <dbReference type="SAM" id="MobiDB-lite"/>
    </source>
</evidence>
<name>A0A7J7EEQ8_DICBM</name>
<accession>A0A7J7EEQ8</accession>
<proteinExistence type="inferred from homology"/>
<feature type="compositionally biased region" description="Basic and acidic residues" evidence="5">
    <location>
        <begin position="1"/>
        <end position="11"/>
    </location>
</feature>
<feature type="domain" description="AAA+ ATPase" evidence="6">
    <location>
        <begin position="189"/>
        <end position="306"/>
    </location>
</feature>
<dbReference type="Gene3D" id="3.40.50.300">
    <property type="entry name" value="P-loop containing nucleotide triphosphate hydrolases"/>
    <property type="match status" value="2"/>
</dbReference>
<dbReference type="FunFam" id="3.40.50.300:FF:003803">
    <property type="entry name" value="Uncharacterized protein"/>
    <property type="match status" value="1"/>
</dbReference>
<dbReference type="AlphaFoldDB" id="A0A7J7EEQ8"/>
<dbReference type="PANTHER" id="PTHR23073">
    <property type="entry name" value="26S PROTEASOME REGULATORY SUBUNIT"/>
    <property type="match status" value="1"/>
</dbReference>
<organism evidence="7 8">
    <name type="scientific">Diceros bicornis minor</name>
    <name type="common">South-central black rhinoceros</name>
    <dbReference type="NCBI Taxonomy" id="77932"/>
    <lineage>
        <taxon>Eukaryota</taxon>
        <taxon>Metazoa</taxon>
        <taxon>Chordata</taxon>
        <taxon>Craniata</taxon>
        <taxon>Vertebrata</taxon>
        <taxon>Euteleostomi</taxon>
        <taxon>Mammalia</taxon>
        <taxon>Eutheria</taxon>
        <taxon>Laurasiatheria</taxon>
        <taxon>Perissodactyla</taxon>
        <taxon>Rhinocerotidae</taxon>
        <taxon>Diceros</taxon>
    </lineage>
</organism>
<dbReference type="InterPro" id="IPR027417">
    <property type="entry name" value="P-loop_NTPase"/>
</dbReference>
<dbReference type="Proteomes" id="UP000551758">
    <property type="component" value="Unassembled WGS sequence"/>
</dbReference>
<evidence type="ECO:0000313" key="7">
    <source>
        <dbReference type="EMBL" id="KAF5913896.1"/>
    </source>
</evidence>
<dbReference type="InterPro" id="IPR012340">
    <property type="entry name" value="NA-bd_OB-fold"/>
</dbReference>
<evidence type="ECO:0000256" key="3">
    <source>
        <dbReference type="ARBA" id="ARBA00022840"/>
    </source>
</evidence>
<reference evidence="7 8" key="1">
    <citation type="journal article" date="2020" name="Mol. Biol. Evol.">
        <title>Interspecific Gene Flow and the Evolution of Specialization in Black and White Rhinoceros.</title>
        <authorList>
            <person name="Moodley Y."/>
            <person name="Westbury M.V."/>
            <person name="Russo I.M."/>
            <person name="Gopalakrishnan S."/>
            <person name="Rakotoarivelo A."/>
            <person name="Olsen R.A."/>
            <person name="Prost S."/>
            <person name="Tunstall T."/>
            <person name="Ryder O.A."/>
            <person name="Dalen L."/>
            <person name="Bruford M.W."/>
        </authorList>
    </citation>
    <scope>NUCLEOTIDE SEQUENCE [LARGE SCALE GENOMIC DNA]</scope>
    <source>
        <strain evidence="7">SBR-YM</strain>
        <tissue evidence="7">Skin</tissue>
    </source>
</reference>
<evidence type="ECO:0000256" key="2">
    <source>
        <dbReference type="ARBA" id="ARBA00022741"/>
    </source>
</evidence>
<evidence type="ECO:0000313" key="8">
    <source>
        <dbReference type="Proteomes" id="UP000551758"/>
    </source>
</evidence>
<evidence type="ECO:0000259" key="6">
    <source>
        <dbReference type="SMART" id="SM00382"/>
    </source>
</evidence>
<dbReference type="InterPro" id="IPR003593">
    <property type="entry name" value="AAA+_ATPase"/>
</dbReference>
<dbReference type="Gene3D" id="2.40.50.140">
    <property type="entry name" value="Nucleic acid-binding proteins"/>
    <property type="match status" value="1"/>
</dbReference>
<comment type="caution">
    <text evidence="7">The sequence shown here is derived from an EMBL/GenBank/DDBJ whole genome shotgun (WGS) entry which is preliminary data.</text>
</comment>
<dbReference type="GO" id="GO:0005524">
    <property type="term" value="F:ATP binding"/>
    <property type="evidence" value="ECO:0007669"/>
    <property type="project" value="UniProtKB-KW"/>
</dbReference>
<evidence type="ECO:0000256" key="1">
    <source>
        <dbReference type="ARBA" id="ARBA00006914"/>
    </source>
</evidence>